<dbReference type="NCBIfam" id="NF011930">
    <property type="entry name" value="PRK15401.1"/>
    <property type="match status" value="1"/>
</dbReference>
<feature type="binding site" evidence="15">
    <location>
        <position position="137"/>
    </location>
    <ligand>
        <name>Fe cation</name>
        <dbReference type="ChEBI" id="CHEBI:24875"/>
        <note>catalytic</note>
    </ligand>
</feature>
<keyword evidence="6 15" id="KW-0408">Iron</keyword>
<accession>A0A176YWQ8</accession>
<evidence type="ECO:0000256" key="15">
    <source>
        <dbReference type="PIRSR" id="PIRSR604574-2"/>
    </source>
</evidence>
<keyword evidence="3" id="KW-0227">DNA damage</keyword>
<dbReference type="EMBL" id="LSEF01000090">
    <property type="protein sequence ID" value="OAF11188.1"/>
    <property type="molecule type" value="Genomic_DNA"/>
</dbReference>
<feature type="binding site" evidence="14">
    <location>
        <position position="165"/>
    </location>
    <ligand>
        <name>substrate</name>
    </ligand>
</feature>
<dbReference type="GO" id="GO:0008198">
    <property type="term" value="F:ferrous iron binding"/>
    <property type="evidence" value="ECO:0007669"/>
    <property type="project" value="TreeGrafter"/>
</dbReference>
<comment type="cofactor">
    <cofactor evidence="15">
        <name>Fe(2+)</name>
        <dbReference type="ChEBI" id="CHEBI:29033"/>
    </cofactor>
    <text evidence="15">Binds 1 Fe(2+) ion per subunit.</text>
</comment>
<keyword evidence="16" id="KW-0472">Membrane</keyword>
<organism evidence="18 19">
    <name type="scientific">Bradyrhizobium neotropicale</name>
    <dbReference type="NCBI Taxonomy" id="1497615"/>
    <lineage>
        <taxon>Bacteria</taxon>
        <taxon>Pseudomonadati</taxon>
        <taxon>Pseudomonadota</taxon>
        <taxon>Alphaproteobacteria</taxon>
        <taxon>Hyphomicrobiales</taxon>
        <taxon>Nitrobacteraceae</taxon>
        <taxon>Bradyrhizobium</taxon>
    </lineage>
</organism>
<keyword evidence="16" id="KW-1133">Transmembrane helix</keyword>
<reference evidence="18 19" key="1">
    <citation type="submission" date="2016-02" db="EMBL/GenBank/DDBJ databases">
        <title>Draft genome sequence of the strain BR 10247T Bradyrhizobium neotropicale isolated from nodules of Centrolobium paraense.</title>
        <authorList>
            <person name="Simoes-Araujo J.L."/>
            <person name="Barauna A.C."/>
            <person name="Silva K."/>
            <person name="Zilli J.E."/>
        </authorList>
    </citation>
    <scope>NUCLEOTIDE SEQUENCE [LARGE SCALE GENOMIC DNA]</scope>
    <source>
        <strain evidence="18 19">BR 10247</strain>
    </source>
</reference>
<feature type="binding site" evidence="14">
    <location>
        <begin position="208"/>
        <end position="214"/>
    </location>
    <ligand>
        <name>2-oxoglutarate</name>
        <dbReference type="ChEBI" id="CHEBI:16810"/>
    </ligand>
</feature>
<comment type="function">
    <text evidence="9">Dioxygenase that repairs alkylated DNA and RNA containing 3-methylcytosine or 1-methyladenine by oxidative demethylation. Has highest activity towards 3-methylcytosine. Has lower activity towards alkylated DNA containing ethenoadenine, and no detectable activity towards 1-methylguanine or 3-methylthymine. Accepts double-stranded and single-stranded substrates. Requires molecular oxygen, alpha-ketoglutarate and iron. Provides extensive resistance to alkylating agents such as MMS and DMS (SN2 agents), but not to MMNG and MNU (SN1 agents).</text>
</comment>
<dbReference type="GO" id="GO:0005737">
    <property type="term" value="C:cytoplasm"/>
    <property type="evidence" value="ECO:0007669"/>
    <property type="project" value="TreeGrafter"/>
</dbReference>
<dbReference type="Pfam" id="PF13532">
    <property type="entry name" value="2OG-FeII_Oxy_2"/>
    <property type="match status" value="1"/>
</dbReference>
<dbReference type="GO" id="GO:0035516">
    <property type="term" value="F:broad specificity oxidative DNA demethylase activity"/>
    <property type="evidence" value="ECO:0007669"/>
    <property type="project" value="UniProtKB-EC"/>
</dbReference>
<feature type="binding site" evidence="14">
    <location>
        <position position="139"/>
    </location>
    <ligand>
        <name>substrate</name>
    </ligand>
</feature>
<keyword evidence="7" id="KW-0234">DNA repair</keyword>
<keyword evidence="16" id="KW-0812">Transmembrane</keyword>
<evidence type="ECO:0000256" key="16">
    <source>
        <dbReference type="SAM" id="Phobius"/>
    </source>
</evidence>
<evidence type="ECO:0000256" key="2">
    <source>
        <dbReference type="ARBA" id="ARBA00022723"/>
    </source>
</evidence>
<dbReference type="Proteomes" id="UP000077173">
    <property type="component" value="Unassembled WGS sequence"/>
</dbReference>
<evidence type="ECO:0000256" key="10">
    <source>
        <dbReference type="ARBA" id="ARBA00066725"/>
    </source>
</evidence>
<evidence type="ECO:0000256" key="9">
    <source>
        <dbReference type="ARBA" id="ARBA00055649"/>
    </source>
</evidence>
<dbReference type="PROSITE" id="PS51471">
    <property type="entry name" value="FE2OG_OXY"/>
    <property type="match status" value="1"/>
</dbReference>
<comment type="caution">
    <text evidence="18">The sequence shown here is derived from an EMBL/GenBank/DDBJ whole genome shotgun (WGS) entry which is preliminary data.</text>
</comment>
<evidence type="ECO:0000256" key="13">
    <source>
        <dbReference type="ARBA" id="ARBA00082512"/>
    </source>
</evidence>
<keyword evidence="2 15" id="KW-0479">Metal-binding</keyword>
<dbReference type="InterPro" id="IPR005123">
    <property type="entry name" value="Oxoglu/Fe-dep_dioxygenase_dom"/>
</dbReference>
<dbReference type="SUPFAM" id="SSF51197">
    <property type="entry name" value="Clavaminate synthase-like"/>
    <property type="match status" value="1"/>
</dbReference>
<evidence type="ECO:0000313" key="19">
    <source>
        <dbReference type="Proteomes" id="UP000077173"/>
    </source>
</evidence>
<sequence>MTGDLFDNVAEAQPPREEIAEGAVLLRGFAKPIESELIAAVRAIVVQAPFRRMTTPGGYQMSVAMTNCGECGWITDHTGYRYDPIDPRSDVPWPAMPPQFRDLARRAAEQGGFAGFAPDACLVNRYEPGTRLSLHQDKDELDYSAPIVSVSLGLPAIFLFGGMARSDKTRRFRLVHGDVVVWGGPSRLAYHGVAPLADGEHTLLGRQRINLTFRRTR</sequence>
<dbReference type="GO" id="GO:0006281">
    <property type="term" value="P:DNA repair"/>
    <property type="evidence" value="ECO:0007669"/>
    <property type="project" value="UniProtKB-KW"/>
</dbReference>
<evidence type="ECO:0000256" key="14">
    <source>
        <dbReference type="PIRSR" id="PIRSR604574-1"/>
    </source>
</evidence>
<evidence type="ECO:0000256" key="3">
    <source>
        <dbReference type="ARBA" id="ARBA00022763"/>
    </source>
</evidence>
<protein>
    <recommendedName>
        <fullName evidence="11">Alpha-ketoglutarate-dependent dioxygenase AlkB</fullName>
        <ecNumber evidence="10">1.14.11.33</ecNumber>
    </recommendedName>
    <alternativeName>
        <fullName evidence="12">Alkylated DNA repair protein AlkB</fullName>
    </alternativeName>
    <alternativeName>
        <fullName evidence="13">DNA oxidative demethylase AlkB</fullName>
    </alternativeName>
</protein>
<comment type="similarity">
    <text evidence="1">Belongs to the alkB family.</text>
</comment>
<keyword evidence="5" id="KW-0560">Oxidoreductase</keyword>
<evidence type="ECO:0000313" key="18">
    <source>
        <dbReference type="EMBL" id="OAF11188.1"/>
    </source>
</evidence>
<feature type="domain" description="Fe2OG dioxygenase" evidence="17">
    <location>
        <begin position="117"/>
        <end position="217"/>
    </location>
</feature>
<dbReference type="InterPro" id="IPR027450">
    <property type="entry name" value="AlkB-like"/>
</dbReference>
<dbReference type="EC" id="1.14.11.33" evidence="10"/>
<keyword evidence="4 18" id="KW-0223">Dioxygenase</keyword>
<dbReference type="RefSeq" id="WP_063680793.1">
    <property type="nucleotide sequence ID" value="NZ_LSEF01000090.1"/>
</dbReference>
<gene>
    <name evidence="18" type="ORF">AXW67_23765</name>
</gene>
<dbReference type="GO" id="GO:0035515">
    <property type="term" value="F:oxidative RNA demethylase activity"/>
    <property type="evidence" value="ECO:0007669"/>
    <property type="project" value="TreeGrafter"/>
</dbReference>
<dbReference type="PANTHER" id="PTHR16557:SF2">
    <property type="entry name" value="NUCLEIC ACID DIOXYGENASE ALKBH1"/>
    <property type="match status" value="1"/>
</dbReference>
<name>A0A176YWQ8_9BRAD</name>
<keyword evidence="19" id="KW-1185">Reference proteome</keyword>
<dbReference type="PANTHER" id="PTHR16557">
    <property type="entry name" value="ALKYLATED DNA REPAIR PROTEIN ALKB-RELATED"/>
    <property type="match status" value="1"/>
</dbReference>
<evidence type="ECO:0000256" key="5">
    <source>
        <dbReference type="ARBA" id="ARBA00023002"/>
    </source>
</evidence>
<feature type="binding site" evidence="15">
    <location>
        <position position="191"/>
    </location>
    <ligand>
        <name>Fe cation</name>
        <dbReference type="ChEBI" id="CHEBI:24875"/>
        <note>catalytic</note>
    </ligand>
</feature>
<evidence type="ECO:0000256" key="7">
    <source>
        <dbReference type="ARBA" id="ARBA00023204"/>
    </source>
</evidence>
<evidence type="ECO:0000256" key="1">
    <source>
        <dbReference type="ARBA" id="ARBA00007879"/>
    </source>
</evidence>
<comment type="catalytic activity">
    <reaction evidence="8">
        <text>a methylated nucleobase within DNA + 2-oxoglutarate + O2 = a nucleobase within DNA + formaldehyde + succinate + CO2</text>
        <dbReference type="Rhea" id="RHEA:30299"/>
        <dbReference type="Rhea" id="RHEA-COMP:12192"/>
        <dbReference type="Rhea" id="RHEA-COMP:12193"/>
        <dbReference type="ChEBI" id="CHEBI:15379"/>
        <dbReference type="ChEBI" id="CHEBI:16526"/>
        <dbReference type="ChEBI" id="CHEBI:16810"/>
        <dbReference type="ChEBI" id="CHEBI:16842"/>
        <dbReference type="ChEBI" id="CHEBI:30031"/>
        <dbReference type="ChEBI" id="CHEBI:32875"/>
        <dbReference type="ChEBI" id="CHEBI:64428"/>
        <dbReference type="EC" id="1.14.11.33"/>
    </reaction>
</comment>
<feature type="binding site" evidence="14">
    <location>
        <begin position="124"/>
        <end position="126"/>
    </location>
    <ligand>
        <name>2-oxoglutarate</name>
        <dbReference type="ChEBI" id="CHEBI:16810"/>
    </ligand>
</feature>
<proteinExistence type="inferred from homology"/>
<evidence type="ECO:0000256" key="8">
    <source>
        <dbReference type="ARBA" id="ARBA00050106"/>
    </source>
</evidence>
<evidence type="ECO:0000256" key="4">
    <source>
        <dbReference type="ARBA" id="ARBA00022964"/>
    </source>
</evidence>
<dbReference type="AlphaFoldDB" id="A0A176YWQ8"/>
<feature type="binding site" evidence="14">
    <location>
        <begin position="80"/>
        <end position="82"/>
    </location>
    <ligand>
        <name>substrate</name>
    </ligand>
</feature>
<evidence type="ECO:0000256" key="6">
    <source>
        <dbReference type="ARBA" id="ARBA00023004"/>
    </source>
</evidence>
<dbReference type="InterPro" id="IPR004574">
    <property type="entry name" value="Alkb"/>
</dbReference>
<dbReference type="InterPro" id="IPR037151">
    <property type="entry name" value="AlkB-like_sf"/>
</dbReference>
<dbReference type="GO" id="GO:0035513">
    <property type="term" value="P:oxidative RNA demethylation"/>
    <property type="evidence" value="ECO:0007669"/>
    <property type="project" value="TreeGrafter"/>
</dbReference>
<feature type="binding site" evidence="15">
    <location>
        <position position="135"/>
    </location>
    <ligand>
        <name>Fe cation</name>
        <dbReference type="ChEBI" id="CHEBI:24875"/>
        <note>catalytic</note>
    </ligand>
</feature>
<feature type="binding site" evidence="14">
    <location>
        <position position="73"/>
    </location>
    <ligand>
        <name>substrate</name>
    </ligand>
</feature>
<evidence type="ECO:0000256" key="11">
    <source>
        <dbReference type="ARBA" id="ARBA00072243"/>
    </source>
</evidence>
<feature type="transmembrane region" description="Helical" evidence="16">
    <location>
        <begin position="143"/>
        <end position="164"/>
    </location>
</feature>
<dbReference type="Gene3D" id="2.60.120.590">
    <property type="entry name" value="Alpha-ketoglutarate-dependent dioxygenase AlkB-like"/>
    <property type="match status" value="1"/>
</dbReference>
<evidence type="ECO:0000256" key="12">
    <source>
        <dbReference type="ARBA" id="ARBA00080712"/>
    </source>
</evidence>
<dbReference type="FunFam" id="2.60.120.590:FF:000005">
    <property type="entry name" value="Alpha-ketoglutarate-dependent dioxygenase AlkB"/>
    <property type="match status" value="1"/>
</dbReference>
<evidence type="ECO:0000259" key="17">
    <source>
        <dbReference type="PROSITE" id="PS51471"/>
    </source>
</evidence>